<comment type="caution">
    <text evidence="2">The sequence shown here is derived from an EMBL/GenBank/DDBJ whole genome shotgun (WGS) entry which is preliminary data.</text>
</comment>
<proteinExistence type="predicted"/>
<accession>A0A855GS00</accession>
<organism evidence="2 3">
    <name type="scientific">Macrococcoides caseolyticum</name>
    <dbReference type="NCBI Taxonomy" id="69966"/>
    <lineage>
        <taxon>Bacteria</taxon>
        <taxon>Bacillati</taxon>
        <taxon>Bacillota</taxon>
        <taxon>Bacilli</taxon>
        <taxon>Bacillales</taxon>
        <taxon>Staphylococcaceae</taxon>
        <taxon>Macrococcoides</taxon>
    </lineage>
</organism>
<name>A0A855GS00_9STAP</name>
<dbReference type="GO" id="GO:0005524">
    <property type="term" value="F:ATP binding"/>
    <property type="evidence" value="ECO:0007669"/>
    <property type="project" value="UniProtKB-KW"/>
</dbReference>
<dbReference type="AlphaFoldDB" id="A0A855GS00"/>
<dbReference type="Pfam" id="PF04326">
    <property type="entry name" value="SLFN_AlbA_2"/>
    <property type="match status" value="1"/>
</dbReference>
<dbReference type="Proteomes" id="UP000233482">
    <property type="component" value="Unassembled WGS sequence"/>
</dbReference>
<gene>
    <name evidence="2" type="ORF">CW686_04335</name>
</gene>
<dbReference type="InterPro" id="IPR007421">
    <property type="entry name" value="Schlafen_AlbA_2_dom"/>
</dbReference>
<evidence type="ECO:0000259" key="1">
    <source>
        <dbReference type="Pfam" id="PF04326"/>
    </source>
</evidence>
<protein>
    <submittedName>
        <fullName evidence="2">ATP-binding protein</fullName>
    </submittedName>
</protein>
<evidence type="ECO:0000313" key="2">
    <source>
        <dbReference type="EMBL" id="PKE26578.1"/>
    </source>
</evidence>
<reference evidence="2 3" key="1">
    <citation type="submission" date="2017-12" db="EMBL/GenBank/DDBJ databases">
        <title>Genomics of Macrococcus caseolyticus.</title>
        <authorList>
            <person name="MacFadyen A.C."/>
            <person name="Paterson G.K."/>
        </authorList>
    </citation>
    <scope>NUCLEOTIDE SEQUENCE [LARGE SCALE GENOMIC DNA]</scope>
    <source>
        <strain evidence="2 3">5788_EF188</strain>
    </source>
</reference>
<dbReference type="InterPro" id="IPR038461">
    <property type="entry name" value="Schlafen_AlbA_2_dom_sf"/>
</dbReference>
<dbReference type="PANTHER" id="PTHR30595:SF6">
    <property type="entry name" value="SCHLAFEN ALBA-2 DOMAIN-CONTAINING PROTEIN"/>
    <property type="match status" value="1"/>
</dbReference>
<dbReference type="EMBL" id="PIXC01000007">
    <property type="protein sequence ID" value="PKE26578.1"/>
    <property type="molecule type" value="Genomic_DNA"/>
</dbReference>
<keyword evidence="2" id="KW-0547">Nucleotide-binding</keyword>
<keyword evidence="2" id="KW-0067">ATP-binding</keyword>
<sequence>MIDINIQEIWDNKLSEDQKLEYKQYFFTNGKFSSISDKEKNKLLQVISSFANTTGGTIIIGIGEDDNHNPAQLKDVGINEQNLETWEQSFRQYISSKIKPVIHGIKINLETIENIYLLRIYIPMSLTKPHAVNNGSRDDLYIRYGNITSPMLFEDIRNAFDEKNITENKIINFKNERLSMILGGEVAGDLEGDTAMVIHIVPQTSMKLNSYIDLSKAETNHKIDVFSPTSRSIMRRGYVSYNMDGLLVSYESSKKIAAYTQFFHNGSLEITEIRMMNMDRENRNEKFIYSWLKLEEMLIKKVLDFTEVMSELEIPKPYLVFVTLLNTKGKQSQGDFENYPIKPFIRNVIHSMPAFINENDNYLNSMYPLITSLSNAFGLKDSQLINAEKKLPRF</sequence>
<dbReference type="PANTHER" id="PTHR30595">
    <property type="entry name" value="GLPR-RELATED TRANSCRIPTIONAL REPRESSOR"/>
    <property type="match status" value="1"/>
</dbReference>
<evidence type="ECO:0000313" key="3">
    <source>
        <dbReference type="Proteomes" id="UP000233482"/>
    </source>
</evidence>
<feature type="domain" description="Schlafen AlbA-2" evidence="1">
    <location>
        <begin position="16"/>
        <end position="151"/>
    </location>
</feature>
<dbReference type="Gene3D" id="3.30.950.30">
    <property type="entry name" value="Schlafen, AAA domain"/>
    <property type="match status" value="1"/>
</dbReference>